<accession>A0A2X0LPP1</accession>
<dbReference type="InterPro" id="IPR018506">
    <property type="entry name" value="Cyt_B5_heme-BS"/>
</dbReference>
<evidence type="ECO:0000256" key="11">
    <source>
        <dbReference type="ARBA" id="ARBA00037877"/>
    </source>
</evidence>
<evidence type="ECO:0000256" key="14">
    <source>
        <dbReference type="SAM" id="MobiDB-lite"/>
    </source>
</evidence>
<evidence type="ECO:0000256" key="2">
    <source>
        <dbReference type="ARBA" id="ARBA00022448"/>
    </source>
</evidence>
<keyword evidence="17" id="KW-1185">Reference proteome</keyword>
<evidence type="ECO:0000256" key="1">
    <source>
        <dbReference type="ARBA" id="ARBA00004131"/>
    </source>
</evidence>
<dbReference type="EMBL" id="FMWP01000017">
    <property type="protein sequence ID" value="SCZ91841.1"/>
    <property type="molecule type" value="Genomic_DNA"/>
</dbReference>
<feature type="domain" description="Cytochrome b5 heme-binding" evidence="15">
    <location>
        <begin position="4"/>
        <end position="80"/>
    </location>
</feature>
<dbReference type="PROSITE" id="PS00191">
    <property type="entry name" value="CYTOCHROME_B5_1"/>
    <property type="match status" value="1"/>
</dbReference>
<evidence type="ECO:0000259" key="15">
    <source>
        <dbReference type="PROSITE" id="PS50255"/>
    </source>
</evidence>
<keyword evidence="7" id="KW-0492">Microsome</keyword>
<reference evidence="17" key="1">
    <citation type="submission" date="2016-10" db="EMBL/GenBank/DDBJ databases">
        <authorList>
            <person name="Jeantristanb JTB J.-T."/>
            <person name="Ricardo R."/>
        </authorList>
    </citation>
    <scope>NUCLEOTIDE SEQUENCE [LARGE SCALE GENOMIC DNA]</scope>
</reference>
<evidence type="ECO:0000313" key="17">
    <source>
        <dbReference type="Proteomes" id="UP000249723"/>
    </source>
</evidence>
<keyword evidence="2" id="KW-0813">Transport</keyword>
<dbReference type="STRING" id="289078.A0A2X0LPP1"/>
<evidence type="ECO:0000256" key="3">
    <source>
        <dbReference type="ARBA" id="ARBA00022617"/>
    </source>
</evidence>
<evidence type="ECO:0000256" key="6">
    <source>
        <dbReference type="ARBA" id="ARBA00022824"/>
    </source>
</evidence>
<comment type="similarity">
    <text evidence="12 13">Belongs to the cytochrome b5 family.</text>
</comment>
<dbReference type="PRINTS" id="PR00363">
    <property type="entry name" value="CYTOCHROMEB5"/>
</dbReference>
<dbReference type="GO" id="GO:0020037">
    <property type="term" value="F:heme binding"/>
    <property type="evidence" value="ECO:0007669"/>
    <property type="project" value="UniProtKB-UniRule"/>
</dbReference>
<evidence type="ECO:0000256" key="13">
    <source>
        <dbReference type="RuleBase" id="RU362121"/>
    </source>
</evidence>
<dbReference type="InterPro" id="IPR001199">
    <property type="entry name" value="Cyt_B5-like_heme/steroid-bd"/>
</dbReference>
<keyword evidence="8" id="KW-0249">Electron transport</keyword>
<evidence type="ECO:0000256" key="5">
    <source>
        <dbReference type="ARBA" id="ARBA00022723"/>
    </source>
</evidence>
<keyword evidence="3 13" id="KW-0349">Heme</keyword>
<organism evidence="16 17">
    <name type="scientific">Microbotryum saponariae</name>
    <dbReference type="NCBI Taxonomy" id="289078"/>
    <lineage>
        <taxon>Eukaryota</taxon>
        <taxon>Fungi</taxon>
        <taxon>Dikarya</taxon>
        <taxon>Basidiomycota</taxon>
        <taxon>Pucciniomycotina</taxon>
        <taxon>Microbotryomycetes</taxon>
        <taxon>Microbotryales</taxon>
        <taxon>Microbotryaceae</taxon>
        <taxon>Microbotryum</taxon>
    </lineage>
</organism>
<evidence type="ECO:0000256" key="9">
    <source>
        <dbReference type="ARBA" id="ARBA00023004"/>
    </source>
</evidence>
<keyword evidence="4" id="KW-0812">Transmembrane</keyword>
<dbReference type="InterPro" id="IPR036400">
    <property type="entry name" value="Cyt_B5-like_heme/steroid_sf"/>
</dbReference>
<dbReference type="InterPro" id="IPR050668">
    <property type="entry name" value="Cytochrome_b5"/>
</dbReference>
<evidence type="ECO:0000313" key="16">
    <source>
        <dbReference type="EMBL" id="SCZ91841.1"/>
    </source>
</evidence>
<dbReference type="SUPFAM" id="SSF55856">
    <property type="entry name" value="Cytochrome b5-like heme/steroid binding domain"/>
    <property type="match status" value="1"/>
</dbReference>
<proteinExistence type="inferred from homology"/>
<evidence type="ECO:0000256" key="7">
    <source>
        <dbReference type="ARBA" id="ARBA00022848"/>
    </source>
</evidence>
<evidence type="ECO:0000256" key="4">
    <source>
        <dbReference type="ARBA" id="ARBA00022692"/>
    </source>
</evidence>
<dbReference type="PANTHER" id="PTHR19359:SF150">
    <property type="entry name" value="CYTOCHROME B5"/>
    <property type="match status" value="1"/>
</dbReference>
<evidence type="ECO:0000256" key="8">
    <source>
        <dbReference type="ARBA" id="ARBA00022982"/>
    </source>
</evidence>
<dbReference type="PANTHER" id="PTHR19359">
    <property type="entry name" value="CYTOCHROME B5"/>
    <property type="match status" value="1"/>
</dbReference>
<keyword evidence="5 13" id="KW-0479">Metal-binding</keyword>
<dbReference type="GO" id="GO:0046872">
    <property type="term" value="F:metal ion binding"/>
    <property type="evidence" value="ECO:0007669"/>
    <property type="project" value="UniProtKB-UniRule"/>
</dbReference>
<dbReference type="Gene3D" id="3.10.120.10">
    <property type="entry name" value="Cytochrome b5-like heme/steroid binding domain"/>
    <property type="match status" value="1"/>
</dbReference>
<dbReference type="AlphaFoldDB" id="A0A2X0LPP1"/>
<keyword evidence="10" id="KW-0472">Membrane</keyword>
<dbReference type="FunFam" id="3.10.120.10:FF:000002">
    <property type="entry name" value="Cytochrome b5 type B"/>
    <property type="match status" value="1"/>
</dbReference>
<name>A0A2X0LPP1_9BASI</name>
<dbReference type="OrthoDB" id="260519at2759"/>
<dbReference type="Proteomes" id="UP000249723">
    <property type="component" value="Unassembled WGS sequence"/>
</dbReference>
<dbReference type="GO" id="GO:0005789">
    <property type="term" value="C:endoplasmic reticulum membrane"/>
    <property type="evidence" value="ECO:0007669"/>
    <property type="project" value="UniProtKB-SubCell"/>
</dbReference>
<protein>
    <submittedName>
        <fullName evidence="16">BZ3500_MvSof-1268-A1-R1_Chr5-3g08170 protein</fullName>
    </submittedName>
</protein>
<sequence length="135" mass="14689">MTDTTEFTFDDLKARSSKKDLHMLIHGKVYAIAKFLDEHPGGDEVLLGEAGKDATEAFEDVGHSDEARAILDKYFVGNGPASSSKEPPKRGTRTNGGLGDQPQALPTPTSYAYLYPLAGVVAYAAYRIYENYVAK</sequence>
<feature type="region of interest" description="Disordered" evidence="14">
    <location>
        <begin position="78"/>
        <end position="103"/>
    </location>
</feature>
<evidence type="ECO:0000256" key="10">
    <source>
        <dbReference type="ARBA" id="ARBA00023136"/>
    </source>
</evidence>
<keyword evidence="9 13" id="KW-0408">Iron</keyword>
<dbReference type="PROSITE" id="PS50255">
    <property type="entry name" value="CYTOCHROME_B5_2"/>
    <property type="match status" value="1"/>
</dbReference>
<evidence type="ECO:0000256" key="12">
    <source>
        <dbReference type="ARBA" id="ARBA00038168"/>
    </source>
</evidence>
<dbReference type="Pfam" id="PF00173">
    <property type="entry name" value="Cyt-b5"/>
    <property type="match status" value="1"/>
</dbReference>
<dbReference type="SMART" id="SM01117">
    <property type="entry name" value="Cyt-b5"/>
    <property type="match status" value="1"/>
</dbReference>
<comment type="subcellular location">
    <subcellularLocation>
        <location evidence="1">Endoplasmic reticulum membrane</location>
        <topology evidence="1">Single-pass membrane protein</topology>
        <orientation evidence="1">Cytoplasmic side</orientation>
    </subcellularLocation>
    <subcellularLocation>
        <location evidence="11">Microsome membrane</location>
        <topology evidence="11">Single-pass membrane protein</topology>
        <orientation evidence="11">Cytoplasmic side</orientation>
    </subcellularLocation>
</comment>
<keyword evidence="6" id="KW-0256">Endoplasmic reticulum</keyword>
<gene>
    <name evidence="16" type="ORF">BZ3500_MVSOF-1268-A1-R1_CHR5-3G08170</name>
</gene>